<keyword evidence="1" id="KW-0472">Membrane</keyword>
<evidence type="ECO:0000313" key="3">
    <source>
        <dbReference type="Proteomes" id="UP000198702"/>
    </source>
</evidence>
<accession>A0A7Z7D1G2</accession>
<proteinExistence type="predicted"/>
<feature type="transmembrane region" description="Helical" evidence="1">
    <location>
        <begin position="38"/>
        <end position="60"/>
    </location>
</feature>
<evidence type="ECO:0000313" key="2">
    <source>
        <dbReference type="EMBL" id="SFI79151.1"/>
    </source>
</evidence>
<name>A0A7Z7D1G2_9MICO</name>
<dbReference type="RefSeq" id="WP_028494799.1">
    <property type="nucleotide sequence ID" value="NZ_FOQZ01000012.1"/>
</dbReference>
<reference evidence="2 3" key="1">
    <citation type="submission" date="2016-10" db="EMBL/GenBank/DDBJ databases">
        <authorList>
            <person name="Varghese N."/>
            <person name="Submissions S."/>
        </authorList>
    </citation>
    <scope>NUCLEOTIDE SEQUENCE [LARGE SCALE GENOMIC DNA]</scope>
    <source>
        <strain evidence="2 3">UNC380MFSha3.1</strain>
    </source>
</reference>
<dbReference type="AlphaFoldDB" id="A0A7Z7D1G2"/>
<dbReference type="EMBL" id="FOQZ01000012">
    <property type="protein sequence ID" value="SFI79151.1"/>
    <property type="molecule type" value="Genomic_DNA"/>
</dbReference>
<organism evidence="2 3">
    <name type="scientific">Microbacterium saccharophilum</name>
    <dbReference type="NCBI Taxonomy" id="1213358"/>
    <lineage>
        <taxon>Bacteria</taxon>
        <taxon>Bacillati</taxon>
        <taxon>Actinomycetota</taxon>
        <taxon>Actinomycetes</taxon>
        <taxon>Micrococcales</taxon>
        <taxon>Microbacteriaceae</taxon>
        <taxon>Microbacterium</taxon>
    </lineage>
</organism>
<dbReference type="Proteomes" id="UP000198702">
    <property type="component" value="Unassembled WGS sequence"/>
</dbReference>
<evidence type="ECO:0000256" key="1">
    <source>
        <dbReference type="SAM" id="Phobius"/>
    </source>
</evidence>
<protein>
    <submittedName>
        <fullName evidence="2">Uncharacterized protein</fullName>
    </submittedName>
</protein>
<gene>
    <name evidence="2" type="ORF">SAMN04487751_2995</name>
</gene>
<sequence length="228" mass="23734">MKDQQRDERSAALRELLVNLPSSTTASRPMRAVSMTRFAVGTATLGVGVSIVALALSMGAGDVPGGALPEPSSPPRAEPSTGIGSRVRMYSSVEELISDSGAVVSGMLVDQKPGPDGTTEWTVEVKRTFTPATLGATAPTSTVTVAEGSTLRVRTFDSMTASVPGAPLDLGSRYLLFLSPTGLPSAGDDEFFITGVSAGVYEVVGDRYVRATDGGDTLPEELHNDDLR</sequence>
<comment type="caution">
    <text evidence="2">The sequence shown here is derived from an EMBL/GenBank/DDBJ whole genome shotgun (WGS) entry which is preliminary data.</text>
</comment>
<keyword evidence="1" id="KW-0812">Transmembrane</keyword>
<keyword evidence="1" id="KW-1133">Transmembrane helix</keyword>